<protein>
    <submittedName>
        <fullName evidence="1">7145_t:CDS:1</fullName>
    </submittedName>
</protein>
<comment type="caution">
    <text evidence="1">The sequence shown here is derived from an EMBL/GenBank/DDBJ whole genome shotgun (WGS) entry which is preliminary data.</text>
</comment>
<dbReference type="AlphaFoldDB" id="A0A9N9BCM8"/>
<accession>A0A9N9BCM8</accession>
<dbReference type="Proteomes" id="UP000789405">
    <property type="component" value="Unassembled WGS sequence"/>
</dbReference>
<dbReference type="EMBL" id="CAJVPY010002390">
    <property type="protein sequence ID" value="CAG8559087.1"/>
    <property type="molecule type" value="Genomic_DNA"/>
</dbReference>
<keyword evidence="2" id="KW-1185">Reference proteome</keyword>
<proteinExistence type="predicted"/>
<name>A0A9N9BCM8_9GLOM</name>
<evidence type="ECO:0000313" key="1">
    <source>
        <dbReference type="EMBL" id="CAG8559087.1"/>
    </source>
</evidence>
<sequence>MFHLASELKPLNPNQIMALFRVYIAKECQPKYIKKAEMQVLGTLKIDLSKALDHPVKFWLTFGTMEIKATDKNKPINETYHTTSIINS</sequence>
<gene>
    <name evidence="1" type="ORF">DERYTH_LOCUS5647</name>
</gene>
<evidence type="ECO:0000313" key="2">
    <source>
        <dbReference type="Proteomes" id="UP000789405"/>
    </source>
</evidence>
<dbReference type="OrthoDB" id="2963168at2759"/>
<organism evidence="1 2">
    <name type="scientific">Dentiscutata erythropus</name>
    <dbReference type="NCBI Taxonomy" id="1348616"/>
    <lineage>
        <taxon>Eukaryota</taxon>
        <taxon>Fungi</taxon>
        <taxon>Fungi incertae sedis</taxon>
        <taxon>Mucoromycota</taxon>
        <taxon>Glomeromycotina</taxon>
        <taxon>Glomeromycetes</taxon>
        <taxon>Diversisporales</taxon>
        <taxon>Gigasporaceae</taxon>
        <taxon>Dentiscutata</taxon>
    </lineage>
</organism>
<reference evidence="1" key="1">
    <citation type="submission" date="2021-06" db="EMBL/GenBank/DDBJ databases">
        <authorList>
            <person name="Kallberg Y."/>
            <person name="Tangrot J."/>
            <person name="Rosling A."/>
        </authorList>
    </citation>
    <scope>NUCLEOTIDE SEQUENCE</scope>
    <source>
        <strain evidence="1">MA453B</strain>
    </source>
</reference>